<protein>
    <submittedName>
        <fullName evidence="1">Uncharacterized protein</fullName>
    </submittedName>
</protein>
<evidence type="ECO:0000313" key="1">
    <source>
        <dbReference type="EMBL" id="KAJ7528562.1"/>
    </source>
</evidence>
<gene>
    <name evidence="1" type="ORF">O6H91_15G008100</name>
</gene>
<proteinExistence type="predicted"/>
<keyword evidence="2" id="KW-1185">Reference proteome</keyword>
<reference evidence="2" key="1">
    <citation type="journal article" date="2024" name="Proc. Natl. Acad. Sci. U.S.A.">
        <title>Extraordinary preservation of gene collinearity over three hundred million years revealed in homosporous lycophytes.</title>
        <authorList>
            <person name="Li C."/>
            <person name="Wickell D."/>
            <person name="Kuo L.Y."/>
            <person name="Chen X."/>
            <person name="Nie B."/>
            <person name="Liao X."/>
            <person name="Peng D."/>
            <person name="Ji J."/>
            <person name="Jenkins J."/>
            <person name="Williams M."/>
            <person name="Shu S."/>
            <person name="Plott C."/>
            <person name="Barry K."/>
            <person name="Rajasekar S."/>
            <person name="Grimwood J."/>
            <person name="Han X."/>
            <person name="Sun S."/>
            <person name="Hou Z."/>
            <person name="He W."/>
            <person name="Dai G."/>
            <person name="Sun C."/>
            <person name="Schmutz J."/>
            <person name="Leebens-Mack J.H."/>
            <person name="Li F.W."/>
            <person name="Wang L."/>
        </authorList>
    </citation>
    <scope>NUCLEOTIDE SEQUENCE [LARGE SCALE GENOMIC DNA]</scope>
    <source>
        <strain evidence="2">cv. PW_Plant_1</strain>
    </source>
</reference>
<accession>A0ACC2BFT5</accession>
<comment type="caution">
    <text evidence="1">The sequence shown here is derived from an EMBL/GenBank/DDBJ whole genome shotgun (WGS) entry which is preliminary data.</text>
</comment>
<dbReference type="Proteomes" id="UP001162992">
    <property type="component" value="Chromosome 15"/>
</dbReference>
<organism evidence="1 2">
    <name type="scientific">Diphasiastrum complanatum</name>
    <name type="common">Issler's clubmoss</name>
    <name type="synonym">Lycopodium complanatum</name>
    <dbReference type="NCBI Taxonomy" id="34168"/>
    <lineage>
        <taxon>Eukaryota</taxon>
        <taxon>Viridiplantae</taxon>
        <taxon>Streptophyta</taxon>
        <taxon>Embryophyta</taxon>
        <taxon>Tracheophyta</taxon>
        <taxon>Lycopodiopsida</taxon>
        <taxon>Lycopodiales</taxon>
        <taxon>Lycopodiaceae</taxon>
        <taxon>Lycopodioideae</taxon>
        <taxon>Diphasiastrum</taxon>
    </lineage>
</organism>
<sequence length="1150" mass="129569">MSGPSTRSKNKKLRTSSTLNTITDILRQIHLRQSVSEQEIAQLYHINNSPCQGCRVNCKDSPNCFCALIPPPGGVRKHGLWQKVSEILEDLGPDPRLELRKSQQIPSGLTNLGATCYVNSVLQCLYMNKIFDTGFFAAEPELFQKQPVLHQLGLLFAQLHSGKRSAVDSAPFAKTLELDNAVQQDGQEFLKLLLTLLERLLGQSKNPKARSAVQDVFRGTFSYVTMCSKCGKESDASNQLVDFYELELNVKSLTSLQESLDDYLSEEKLHGENQYMCEHCKVPVDATHCTKLRSLPHVLNFQLKRFVFNAKTATKKKVTSRFSFPQTLDMGPRISVPAVMERSQKDQKLYDLSAILIHKGNMANSGHYIAHIKEECTGEWWQFDDEQVTSLGNHPLGETTANCKDAFMKECHSNATSSFATEVLDRNEMQGFSNQLSLVAELSSKVASCCDENPLTSADAYMLMYRRRAQLCDTFRYTSESAEALHSGSNGNNARDSDLQQEEYLLPEHFHSEVESLNNAFERSCHEYTEKREKHLASVADRKTEVRSILAEAPVQMPDEPFFWISTDWLRTWADSIKSLSPIDNIQLLCEHKKVPPKKVTMMKRLSRRAWQSLLSKYTGGPELSNGDCCLECILKDANATASANSFRDQRATIREMLESVLAGHLFEEKLFYISKTWLSQWMRRKSSDVPSEADAGPTAALSCPHGGLLPEEAPGAKRQIVPESIWLYFLEISLRVQVHESTGNIPFDVTSAVCEVCQSEMTQVISKKEGLRATKIEQRQKHDFLYLGRNIIITPGVLYYLIPSEWLAQWRSYLGASGKNVLEFDGPIRLEASMRSLLCDQHDKLLFKPPPLIRNRRGELIQKNLNEEVLTVVTQDDWIHFCQQWEAKVEKGIKAVVEISCLEEDLSESISFHSRGNDIPEVLRVQNEGAEQETKQCNLSSAPVLQTEPMICEECIRERESLNLLSKLHYKNGEITVDLVIGKEPPPSLLAASGARLEGERRSSKRSRKASISGARRALFNVSGDTTVYHLKLSIWQALGVVKDNQKLHFGKLELTDDSALLSDLNILAGSHLWVLDTGLHENRDIIEELPEIESHGGQIEEGFRGTRLLASTPPHSIEPASGNGFHYMILKSLAGWSLERDLLFLRDF</sequence>
<name>A0ACC2BFT5_DIPCM</name>
<evidence type="ECO:0000313" key="2">
    <source>
        <dbReference type="Proteomes" id="UP001162992"/>
    </source>
</evidence>
<dbReference type="EMBL" id="CM055106">
    <property type="protein sequence ID" value="KAJ7528562.1"/>
    <property type="molecule type" value="Genomic_DNA"/>
</dbReference>